<dbReference type="Pfam" id="PF00578">
    <property type="entry name" value="AhpC-TSA"/>
    <property type="match status" value="1"/>
</dbReference>
<dbReference type="RefSeq" id="WP_256536576.1">
    <property type="nucleotide sequence ID" value="NZ_JANHOH010000001.1"/>
</dbReference>
<dbReference type="Pfam" id="PF14289">
    <property type="entry name" value="DUF4369"/>
    <property type="match status" value="1"/>
</dbReference>
<evidence type="ECO:0000256" key="3">
    <source>
        <dbReference type="ARBA" id="ARBA00023157"/>
    </source>
</evidence>
<dbReference type="InterPro" id="IPR036249">
    <property type="entry name" value="Thioredoxin-like_sf"/>
</dbReference>
<reference evidence="7 8" key="1">
    <citation type="submission" date="2022-07" db="EMBL/GenBank/DDBJ databases">
        <title>Mucilaginibacter sp. JC4.</title>
        <authorList>
            <person name="Le V."/>
            <person name="Ko S.-R."/>
            <person name="Ahn C.-Y."/>
            <person name="Oh H.-M."/>
        </authorList>
    </citation>
    <scope>NUCLEOTIDE SEQUENCE [LARGE SCALE GENOMIC DNA]</scope>
    <source>
        <strain evidence="7 8">JC4</strain>
    </source>
</reference>
<comment type="subcellular location">
    <subcellularLocation>
        <location evidence="1">Cell envelope</location>
    </subcellularLocation>
</comment>
<evidence type="ECO:0000256" key="1">
    <source>
        <dbReference type="ARBA" id="ARBA00004196"/>
    </source>
</evidence>
<accession>A0ABT1SVI9</accession>
<evidence type="ECO:0000256" key="2">
    <source>
        <dbReference type="ARBA" id="ARBA00022748"/>
    </source>
</evidence>
<dbReference type="InterPro" id="IPR025380">
    <property type="entry name" value="DUF4369"/>
</dbReference>
<dbReference type="PANTHER" id="PTHR42852">
    <property type="entry name" value="THIOL:DISULFIDE INTERCHANGE PROTEIN DSBE"/>
    <property type="match status" value="1"/>
</dbReference>
<evidence type="ECO:0000313" key="8">
    <source>
        <dbReference type="Proteomes" id="UP001204376"/>
    </source>
</evidence>
<dbReference type="SUPFAM" id="SSF52833">
    <property type="entry name" value="Thioredoxin-like"/>
    <property type="match status" value="1"/>
</dbReference>
<sequence>MKIKLSILAFLLPAIAFAQKPKFTITGHIGKLDKPAKVYLDYMDNGDNNASHEDSCVVVNGTFSFTGTVHGIVTSRISLDHTGQGKPHSIYAPNSDVVYIYFSNENLVFTSADSLINATVTGSKVYDEFQAYNKQIGGTIMELTKNVNIEFSKATPEQQKDTAFVKAVDARFRRNVAKRNEKQLEFAKNNPNSYFGLVALSEAAGAKVDIKKVEPIFKAFKPELRNTDTGKELEQRILAASTTAVGMQAPEFTQNDVNGKPISLASLKGKYVLVEFWASWCTPCRAGNPNLVKQYQLYKDKGFEIISVSLDNVKDRWVEAIKKDGLPWLHVSDLKGWNNAVGRLYGVRAVPQSYLLDKDGKVIGNTLRDETLNAKLAELFKN</sequence>
<evidence type="ECO:0000259" key="6">
    <source>
        <dbReference type="PROSITE" id="PS51352"/>
    </source>
</evidence>
<evidence type="ECO:0000256" key="4">
    <source>
        <dbReference type="ARBA" id="ARBA00023284"/>
    </source>
</evidence>
<evidence type="ECO:0000256" key="5">
    <source>
        <dbReference type="SAM" id="SignalP"/>
    </source>
</evidence>
<keyword evidence="2" id="KW-0201">Cytochrome c-type biogenesis</keyword>
<dbReference type="Gene3D" id="3.40.30.10">
    <property type="entry name" value="Glutaredoxin"/>
    <property type="match status" value="1"/>
</dbReference>
<keyword evidence="3" id="KW-1015">Disulfide bond</keyword>
<dbReference type="InterPro" id="IPR050553">
    <property type="entry name" value="Thioredoxin_ResA/DsbE_sf"/>
</dbReference>
<protein>
    <submittedName>
        <fullName evidence="7">AhpC/TSA family protein</fullName>
    </submittedName>
</protein>
<keyword evidence="5" id="KW-0732">Signal</keyword>
<comment type="caution">
    <text evidence="7">The sequence shown here is derived from an EMBL/GenBank/DDBJ whole genome shotgun (WGS) entry which is preliminary data.</text>
</comment>
<dbReference type="PROSITE" id="PS00194">
    <property type="entry name" value="THIOREDOXIN_1"/>
    <property type="match status" value="1"/>
</dbReference>
<dbReference type="PROSITE" id="PS51352">
    <property type="entry name" value="THIOREDOXIN_2"/>
    <property type="match status" value="1"/>
</dbReference>
<dbReference type="EMBL" id="JANHOH010000001">
    <property type="protein sequence ID" value="MCQ6956358.1"/>
    <property type="molecule type" value="Genomic_DNA"/>
</dbReference>
<evidence type="ECO:0000313" key="7">
    <source>
        <dbReference type="EMBL" id="MCQ6956358.1"/>
    </source>
</evidence>
<proteinExistence type="predicted"/>
<feature type="signal peptide" evidence="5">
    <location>
        <begin position="1"/>
        <end position="18"/>
    </location>
</feature>
<dbReference type="Proteomes" id="UP001204376">
    <property type="component" value="Unassembled WGS sequence"/>
</dbReference>
<gene>
    <name evidence="7" type="ORF">NPE20_00220</name>
</gene>
<organism evidence="7 8">
    <name type="scientific">Mucilaginibacter aquariorum</name>
    <dbReference type="NCBI Taxonomy" id="2967225"/>
    <lineage>
        <taxon>Bacteria</taxon>
        <taxon>Pseudomonadati</taxon>
        <taxon>Bacteroidota</taxon>
        <taxon>Sphingobacteriia</taxon>
        <taxon>Sphingobacteriales</taxon>
        <taxon>Sphingobacteriaceae</taxon>
        <taxon>Mucilaginibacter</taxon>
    </lineage>
</organism>
<dbReference type="CDD" id="cd02966">
    <property type="entry name" value="TlpA_like_family"/>
    <property type="match status" value="1"/>
</dbReference>
<name>A0ABT1SVI9_9SPHI</name>
<keyword evidence="4" id="KW-0676">Redox-active center</keyword>
<feature type="domain" description="Thioredoxin" evidence="6">
    <location>
        <begin position="243"/>
        <end position="382"/>
    </location>
</feature>
<dbReference type="InterPro" id="IPR000866">
    <property type="entry name" value="AhpC/TSA"/>
</dbReference>
<dbReference type="PANTHER" id="PTHR42852:SF6">
    <property type="entry name" value="THIOL:DISULFIDE INTERCHANGE PROTEIN DSBE"/>
    <property type="match status" value="1"/>
</dbReference>
<keyword evidence="8" id="KW-1185">Reference proteome</keyword>
<dbReference type="InterPro" id="IPR017937">
    <property type="entry name" value="Thioredoxin_CS"/>
</dbReference>
<dbReference type="InterPro" id="IPR013766">
    <property type="entry name" value="Thioredoxin_domain"/>
</dbReference>
<feature type="chain" id="PRO_5045052283" evidence="5">
    <location>
        <begin position="19"/>
        <end position="382"/>
    </location>
</feature>